<proteinExistence type="predicted"/>
<organism evidence="1 2">
    <name type="scientific">Stephania yunnanensis</name>
    <dbReference type="NCBI Taxonomy" id="152371"/>
    <lineage>
        <taxon>Eukaryota</taxon>
        <taxon>Viridiplantae</taxon>
        <taxon>Streptophyta</taxon>
        <taxon>Embryophyta</taxon>
        <taxon>Tracheophyta</taxon>
        <taxon>Spermatophyta</taxon>
        <taxon>Magnoliopsida</taxon>
        <taxon>Ranunculales</taxon>
        <taxon>Menispermaceae</taxon>
        <taxon>Menispermoideae</taxon>
        <taxon>Cissampelideae</taxon>
        <taxon>Stephania</taxon>
    </lineage>
</organism>
<gene>
    <name evidence="1" type="ORF">Syun_003727</name>
</gene>
<dbReference type="EMBL" id="JBBNAF010000002">
    <property type="protein sequence ID" value="KAK9162825.1"/>
    <property type="molecule type" value="Genomic_DNA"/>
</dbReference>
<sequence>MKDEEDEEHQVDPLSDSVDLNLEIDYRVVECIMSTANTHVRRLEGKDILVILFATQEFQSIETRKSTYHFVLTRNPFALSCQTLALEIEIKGPTVENEKVEWRFKPNDSEHYVGDQLVIPLGHGDLVDWGLTCGWLGPGRV</sequence>
<protein>
    <submittedName>
        <fullName evidence="1">Uncharacterized protein</fullName>
    </submittedName>
</protein>
<comment type="caution">
    <text evidence="1">The sequence shown here is derived from an EMBL/GenBank/DDBJ whole genome shotgun (WGS) entry which is preliminary data.</text>
</comment>
<dbReference type="AlphaFoldDB" id="A0AAP0L4A9"/>
<dbReference type="Proteomes" id="UP001420932">
    <property type="component" value="Unassembled WGS sequence"/>
</dbReference>
<accession>A0AAP0L4A9</accession>
<keyword evidence="2" id="KW-1185">Reference proteome</keyword>
<name>A0AAP0L4A9_9MAGN</name>
<evidence type="ECO:0000313" key="1">
    <source>
        <dbReference type="EMBL" id="KAK9162825.1"/>
    </source>
</evidence>
<reference evidence="1 2" key="1">
    <citation type="submission" date="2024-01" db="EMBL/GenBank/DDBJ databases">
        <title>Genome assemblies of Stephania.</title>
        <authorList>
            <person name="Yang L."/>
        </authorList>
    </citation>
    <scope>NUCLEOTIDE SEQUENCE [LARGE SCALE GENOMIC DNA]</scope>
    <source>
        <strain evidence="1">YNDBR</strain>
        <tissue evidence="1">Leaf</tissue>
    </source>
</reference>
<evidence type="ECO:0000313" key="2">
    <source>
        <dbReference type="Proteomes" id="UP001420932"/>
    </source>
</evidence>